<dbReference type="Pfam" id="PF03747">
    <property type="entry name" value="ADP_ribosyl_GH"/>
    <property type="match status" value="1"/>
</dbReference>
<protein>
    <submittedName>
        <fullName evidence="5">ADP-ribosylglycohydrolase</fullName>
    </submittedName>
</protein>
<dbReference type="AlphaFoldDB" id="A0A2T0QE24"/>
<feature type="region of interest" description="Disordered" evidence="4">
    <location>
        <begin position="346"/>
        <end position="367"/>
    </location>
</feature>
<keyword evidence="2 5" id="KW-0378">Hydrolase</keyword>
<name>A0A2T0QE24_9ACTN</name>
<feature type="binding site" evidence="3">
    <location>
        <position position="69"/>
    </location>
    <ligand>
        <name>Mg(2+)</name>
        <dbReference type="ChEBI" id="CHEBI:18420"/>
        <label>1</label>
    </ligand>
</feature>
<dbReference type="SUPFAM" id="SSF101478">
    <property type="entry name" value="ADP-ribosylglycohydrolase"/>
    <property type="match status" value="1"/>
</dbReference>
<dbReference type="InterPro" id="IPR005502">
    <property type="entry name" value="Ribosyl_crysJ1"/>
</dbReference>
<proteinExistence type="inferred from homology"/>
<gene>
    <name evidence="5" type="ORF">CLV72_101742</name>
</gene>
<reference evidence="5 6" key="1">
    <citation type="submission" date="2018-03" db="EMBL/GenBank/DDBJ databases">
        <title>Genomic Encyclopedia of Archaeal and Bacterial Type Strains, Phase II (KMG-II): from individual species to whole genera.</title>
        <authorList>
            <person name="Goeker M."/>
        </authorList>
    </citation>
    <scope>NUCLEOTIDE SEQUENCE [LARGE SCALE GENOMIC DNA]</scope>
    <source>
        <strain evidence="5 6">DSM 45601</strain>
    </source>
</reference>
<keyword evidence="3" id="KW-0479">Metal-binding</keyword>
<evidence type="ECO:0000256" key="3">
    <source>
        <dbReference type="PIRSR" id="PIRSR605502-1"/>
    </source>
</evidence>
<dbReference type="GO" id="GO:0016787">
    <property type="term" value="F:hydrolase activity"/>
    <property type="evidence" value="ECO:0007669"/>
    <property type="project" value="UniProtKB-KW"/>
</dbReference>
<evidence type="ECO:0000256" key="2">
    <source>
        <dbReference type="ARBA" id="ARBA00022801"/>
    </source>
</evidence>
<dbReference type="InterPro" id="IPR050792">
    <property type="entry name" value="ADP-ribosylglycohydrolase"/>
</dbReference>
<feature type="binding site" evidence="3">
    <location>
        <position position="302"/>
    </location>
    <ligand>
        <name>Mg(2+)</name>
        <dbReference type="ChEBI" id="CHEBI:18420"/>
        <label>2</label>
    </ligand>
</feature>
<keyword evidence="3" id="KW-0460">Magnesium</keyword>
<comment type="cofactor">
    <cofactor evidence="3">
        <name>Mg(2+)</name>
        <dbReference type="ChEBI" id="CHEBI:18420"/>
    </cofactor>
    <text evidence="3">Binds 2 magnesium ions per subunit.</text>
</comment>
<dbReference type="EMBL" id="PVZC01000001">
    <property type="protein sequence ID" value="PRY02142.1"/>
    <property type="molecule type" value="Genomic_DNA"/>
</dbReference>
<dbReference type="PANTHER" id="PTHR16222">
    <property type="entry name" value="ADP-RIBOSYLGLYCOHYDROLASE"/>
    <property type="match status" value="1"/>
</dbReference>
<feature type="binding site" evidence="3">
    <location>
        <position position="300"/>
    </location>
    <ligand>
        <name>Mg(2+)</name>
        <dbReference type="ChEBI" id="CHEBI:18420"/>
        <label>1</label>
    </ligand>
</feature>
<evidence type="ECO:0000256" key="1">
    <source>
        <dbReference type="ARBA" id="ARBA00010702"/>
    </source>
</evidence>
<feature type="compositionally biased region" description="Basic and acidic residues" evidence="4">
    <location>
        <begin position="358"/>
        <end position="367"/>
    </location>
</feature>
<organism evidence="5 6">
    <name type="scientific">Allonocardiopsis opalescens</name>
    <dbReference type="NCBI Taxonomy" id="1144618"/>
    <lineage>
        <taxon>Bacteria</taxon>
        <taxon>Bacillati</taxon>
        <taxon>Actinomycetota</taxon>
        <taxon>Actinomycetes</taxon>
        <taxon>Streptosporangiales</taxon>
        <taxon>Allonocardiopsis</taxon>
    </lineage>
</organism>
<evidence type="ECO:0000256" key="4">
    <source>
        <dbReference type="SAM" id="MobiDB-lite"/>
    </source>
</evidence>
<dbReference type="GO" id="GO:0046872">
    <property type="term" value="F:metal ion binding"/>
    <property type="evidence" value="ECO:0007669"/>
    <property type="project" value="UniProtKB-KW"/>
</dbReference>
<comment type="similarity">
    <text evidence="1">Belongs to the ADP-ribosylglycohydrolase family.</text>
</comment>
<sequence length="367" mass="38270">MTPSPAHPPSRRERYRSRVRGCLLGGAVGDALGAPVEFRALAQIRAAHGGAGVRRFLPAYGREGGAITDDTQLTLFTAEGLIRAARPAGSGCDAVPCVDRAYQRWLDTQTHPLPTGERDGWLQGETWLYARRAPGTTCLDALTLRRGGAEPGRAANTSMGCGGVMRVAPVGLLPSRSESEVFTIAERCAALTHGHPCGTLPAGAFAVIVHRLAHCDSIELAVAAAIAELARHPGHEETTLALLAGRKATAHPPSAEVVERLGGGWVGHEALAIAVYAALAHPGPDEVLDALALAVTHSGDSDSTGAICGNILGVLHGEAALPGELARAVEGRDTVLRIADDFARRFGAGSPPPPWEDPADRERYPAG</sequence>
<keyword evidence="6" id="KW-1185">Reference proteome</keyword>
<dbReference type="Gene3D" id="1.10.4080.10">
    <property type="entry name" value="ADP-ribosylation/Crystallin J1"/>
    <property type="match status" value="1"/>
</dbReference>
<dbReference type="Proteomes" id="UP000237846">
    <property type="component" value="Unassembled WGS sequence"/>
</dbReference>
<dbReference type="PANTHER" id="PTHR16222:SF24">
    <property type="entry name" value="ADP-RIBOSYLHYDROLASE ARH3"/>
    <property type="match status" value="1"/>
</dbReference>
<dbReference type="InterPro" id="IPR036705">
    <property type="entry name" value="Ribosyl_crysJ1_sf"/>
</dbReference>
<dbReference type="OrthoDB" id="9798107at2"/>
<feature type="binding site" evidence="3">
    <location>
        <position position="303"/>
    </location>
    <ligand>
        <name>Mg(2+)</name>
        <dbReference type="ChEBI" id="CHEBI:18420"/>
        <label>1</label>
    </ligand>
</feature>
<feature type="binding site" evidence="3">
    <location>
        <position position="70"/>
    </location>
    <ligand>
        <name>Mg(2+)</name>
        <dbReference type="ChEBI" id="CHEBI:18420"/>
        <label>1</label>
    </ligand>
</feature>
<evidence type="ECO:0000313" key="5">
    <source>
        <dbReference type="EMBL" id="PRY02142.1"/>
    </source>
</evidence>
<feature type="binding site" evidence="3">
    <location>
        <position position="68"/>
    </location>
    <ligand>
        <name>Mg(2+)</name>
        <dbReference type="ChEBI" id="CHEBI:18420"/>
        <label>1</label>
    </ligand>
</feature>
<evidence type="ECO:0000313" key="6">
    <source>
        <dbReference type="Proteomes" id="UP000237846"/>
    </source>
</evidence>
<dbReference type="RefSeq" id="WP_106239159.1">
    <property type="nucleotide sequence ID" value="NZ_PVZC01000001.1"/>
</dbReference>
<accession>A0A2T0QE24</accession>
<comment type="caution">
    <text evidence="5">The sequence shown here is derived from an EMBL/GenBank/DDBJ whole genome shotgun (WGS) entry which is preliminary data.</text>
</comment>